<dbReference type="PANTHER" id="PTHR10509">
    <property type="entry name" value="O-METHYLTRANSFERASE-RELATED"/>
    <property type="match status" value="1"/>
</dbReference>
<organism evidence="5 6">
    <name type="scientific">Rhodotorula taiwanensis</name>
    <dbReference type="NCBI Taxonomy" id="741276"/>
    <lineage>
        <taxon>Eukaryota</taxon>
        <taxon>Fungi</taxon>
        <taxon>Dikarya</taxon>
        <taxon>Basidiomycota</taxon>
        <taxon>Pucciniomycotina</taxon>
        <taxon>Microbotryomycetes</taxon>
        <taxon>Sporidiobolales</taxon>
        <taxon>Sporidiobolaceae</taxon>
        <taxon>Rhodotorula</taxon>
    </lineage>
</organism>
<dbReference type="Pfam" id="PF01596">
    <property type="entry name" value="Methyltransf_3"/>
    <property type="match status" value="1"/>
</dbReference>
<evidence type="ECO:0000313" key="5">
    <source>
        <dbReference type="EMBL" id="POY75660.1"/>
    </source>
</evidence>
<gene>
    <name evidence="5" type="ORF">BMF94_1283</name>
</gene>
<keyword evidence="3" id="KW-0949">S-adenosyl-L-methionine</keyword>
<dbReference type="GO" id="GO:0008757">
    <property type="term" value="F:S-adenosylmethionine-dependent methyltransferase activity"/>
    <property type="evidence" value="ECO:0007669"/>
    <property type="project" value="TreeGrafter"/>
</dbReference>
<keyword evidence="6" id="KW-1185">Reference proteome</keyword>
<dbReference type="CDD" id="cd02440">
    <property type="entry name" value="AdoMet_MTases"/>
    <property type="match status" value="1"/>
</dbReference>
<evidence type="ECO:0000256" key="4">
    <source>
        <dbReference type="ARBA" id="ARBA00023453"/>
    </source>
</evidence>
<proteinExistence type="inferred from homology"/>
<dbReference type="SUPFAM" id="SSF53335">
    <property type="entry name" value="S-adenosyl-L-methionine-dependent methyltransferases"/>
    <property type="match status" value="1"/>
</dbReference>
<dbReference type="InterPro" id="IPR029063">
    <property type="entry name" value="SAM-dependent_MTases_sf"/>
</dbReference>
<evidence type="ECO:0008006" key="7">
    <source>
        <dbReference type="Google" id="ProtNLM"/>
    </source>
</evidence>
<dbReference type="EMBL" id="PJQD01000013">
    <property type="protein sequence ID" value="POY75660.1"/>
    <property type="molecule type" value="Genomic_DNA"/>
</dbReference>
<dbReference type="AlphaFoldDB" id="A0A2S5BFX1"/>
<dbReference type="STRING" id="741276.A0A2S5BFX1"/>
<dbReference type="PROSITE" id="PS51682">
    <property type="entry name" value="SAM_OMT_I"/>
    <property type="match status" value="1"/>
</dbReference>
<comment type="caution">
    <text evidence="5">The sequence shown here is derived from an EMBL/GenBank/DDBJ whole genome shotgun (WGS) entry which is preliminary data.</text>
</comment>
<accession>A0A2S5BFX1</accession>
<reference evidence="5 6" key="1">
    <citation type="journal article" date="2018" name="Front. Microbiol.">
        <title>Prospects for Fungal Bioremediation of Acidic Radioactive Waste Sites: Characterization and Genome Sequence of Rhodotorula taiwanensis MD1149.</title>
        <authorList>
            <person name="Tkavc R."/>
            <person name="Matrosova V.Y."/>
            <person name="Grichenko O.E."/>
            <person name="Gostincar C."/>
            <person name="Volpe R.P."/>
            <person name="Klimenkova P."/>
            <person name="Gaidamakova E.K."/>
            <person name="Zhou C.E."/>
            <person name="Stewart B.J."/>
            <person name="Lyman M.G."/>
            <person name="Malfatti S.A."/>
            <person name="Rubinfeld B."/>
            <person name="Courtot M."/>
            <person name="Singh J."/>
            <person name="Dalgard C.L."/>
            <person name="Hamilton T."/>
            <person name="Frey K.G."/>
            <person name="Gunde-Cimerman N."/>
            <person name="Dugan L."/>
            <person name="Daly M.J."/>
        </authorList>
    </citation>
    <scope>NUCLEOTIDE SEQUENCE [LARGE SCALE GENOMIC DNA]</scope>
    <source>
        <strain evidence="5 6">MD1149</strain>
    </source>
</reference>
<dbReference type="Gene3D" id="3.40.50.150">
    <property type="entry name" value="Vaccinia Virus protein VP39"/>
    <property type="match status" value="1"/>
</dbReference>
<keyword evidence="2" id="KW-0808">Transferase</keyword>
<dbReference type="Proteomes" id="UP000237144">
    <property type="component" value="Unassembled WGS sequence"/>
</dbReference>
<keyword evidence="1" id="KW-0489">Methyltransferase</keyword>
<name>A0A2S5BFX1_9BASI</name>
<evidence type="ECO:0000256" key="3">
    <source>
        <dbReference type="ARBA" id="ARBA00022691"/>
    </source>
</evidence>
<evidence type="ECO:0000256" key="1">
    <source>
        <dbReference type="ARBA" id="ARBA00022603"/>
    </source>
</evidence>
<protein>
    <recommendedName>
        <fullName evidence="7">Caffeoyl-CoA O-methyltransferase</fullName>
    </recommendedName>
</protein>
<evidence type="ECO:0000313" key="6">
    <source>
        <dbReference type="Proteomes" id="UP000237144"/>
    </source>
</evidence>
<dbReference type="GO" id="GO:0032259">
    <property type="term" value="P:methylation"/>
    <property type="evidence" value="ECO:0007669"/>
    <property type="project" value="UniProtKB-KW"/>
</dbReference>
<comment type="similarity">
    <text evidence="4">Belongs to the class I-like SAM-binding methyltransferase superfamily. Cation-dependent O-methyltransferase family.</text>
</comment>
<dbReference type="GO" id="GO:0008171">
    <property type="term" value="F:O-methyltransferase activity"/>
    <property type="evidence" value="ECO:0007669"/>
    <property type="project" value="InterPro"/>
</dbReference>
<dbReference type="PANTHER" id="PTHR10509:SF14">
    <property type="entry name" value="CAFFEOYL-COA O-METHYLTRANSFERASE 3-RELATED"/>
    <property type="match status" value="1"/>
</dbReference>
<evidence type="ECO:0000256" key="2">
    <source>
        <dbReference type="ARBA" id="ARBA00022679"/>
    </source>
</evidence>
<sequence length="306" mass="33259">MSTYRNTHVTPSVRAANLLKTALASSPESVAPHTTAVISEAHALIAGEEPYLENYTSDLLVPQSHLDGTGLSDAEVRGAWTSLLNATGDTDWLQLHADGKTQDRLGSAMCSGAYEAVVLQNFALMAKPARVLEIGVFTGTATLALALLPTVQQIVALDVEPYLKEFCEPFWASAGVSDKIDFKIAPALETLATMSKSGCEPFDLVFIDADKPSYGAYVQALLDLGLLSEDGVILADNTLYKGCWVAPEMFESTELELDEVERKQLQIQKEAMDGINEFNAFVRNHPELEACVLPIRDGITIIRRKL</sequence>
<dbReference type="InterPro" id="IPR050362">
    <property type="entry name" value="Cation-dep_OMT"/>
</dbReference>
<dbReference type="OrthoDB" id="10251242at2759"/>
<dbReference type="InterPro" id="IPR002935">
    <property type="entry name" value="SAM_O-MeTrfase"/>
</dbReference>